<keyword evidence="1" id="KW-0472">Membrane</keyword>
<name>A0A344U6E4_9ACTN</name>
<dbReference type="EMBL" id="CP030862">
    <property type="protein sequence ID" value="AXE26465.1"/>
    <property type="molecule type" value="Genomic_DNA"/>
</dbReference>
<keyword evidence="1" id="KW-0812">Transmembrane</keyword>
<keyword evidence="3" id="KW-1185">Reference proteome</keyword>
<evidence type="ECO:0000313" key="2">
    <source>
        <dbReference type="EMBL" id="AXE26465.1"/>
    </source>
</evidence>
<feature type="transmembrane region" description="Helical" evidence="1">
    <location>
        <begin position="143"/>
        <end position="164"/>
    </location>
</feature>
<feature type="transmembrane region" description="Helical" evidence="1">
    <location>
        <begin position="185"/>
        <end position="207"/>
    </location>
</feature>
<sequence length="307" mass="33654">MPEPQEEPPPDGGRDRGSALEKVAYVTAPATVVLGLLYYFGRTYTDAYYAYFGIPANDLQLSLQAYVARSPTAVFFPFWMLLVCGLVVLLVLGAVGRALAVPGREAVRRRVVLSLLAVGMLLVLAGFPAFFLEGRISWLPQGWVSEFLPCLIVALGATLAFFAVQMHLGRPRRDDRDPGALTGDRLWLAGGALLIGLLTLSLFFAMARYADQAGRTAAVGLAATGCVDDECPRVIVHSRVPVPHHLEDIHFTDRGPGMAPYRYQYRGFRLLAKSPARFYLISHALSRQEPRLAVIPDDDSVRLEISP</sequence>
<organism evidence="2 3">
    <name type="scientific">Streptomyces globosus</name>
    <dbReference type="NCBI Taxonomy" id="68209"/>
    <lineage>
        <taxon>Bacteria</taxon>
        <taxon>Bacillati</taxon>
        <taxon>Actinomycetota</taxon>
        <taxon>Actinomycetes</taxon>
        <taxon>Kitasatosporales</taxon>
        <taxon>Streptomycetaceae</taxon>
        <taxon>Streptomyces</taxon>
    </lineage>
</organism>
<protein>
    <submittedName>
        <fullName evidence="2">Uncharacterized protein</fullName>
    </submittedName>
</protein>
<dbReference type="AlphaFoldDB" id="A0A344U6E4"/>
<keyword evidence="1" id="KW-1133">Transmembrane helix</keyword>
<feature type="transmembrane region" description="Helical" evidence="1">
    <location>
        <begin position="76"/>
        <end position="99"/>
    </location>
</feature>
<reference evidence="2 3" key="1">
    <citation type="submission" date="2018-01" db="EMBL/GenBank/DDBJ databases">
        <title>Draft genome Sequence of streptomyces globosus LZH-48.</title>
        <authorList>
            <person name="Ran K."/>
            <person name="Li Z."/>
            <person name="Wei S."/>
            <person name="Dong R."/>
        </authorList>
    </citation>
    <scope>NUCLEOTIDE SEQUENCE [LARGE SCALE GENOMIC DNA]</scope>
    <source>
        <strain evidence="2 3">LZH-48</strain>
    </source>
</reference>
<dbReference type="RefSeq" id="WP_114057637.1">
    <property type="nucleotide sequence ID" value="NZ_CP030862.1"/>
</dbReference>
<gene>
    <name evidence="2" type="ORF">C0216_26085</name>
</gene>
<evidence type="ECO:0000256" key="1">
    <source>
        <dbReference type="SAM" id="Phobius"/>
    </source>
</evidence>
<dbReference type="Proteomes" id="UP000252004">
    <property type="component" value="Chromosome"/>
</dbReference>
<proteinExistence type="predicted"/>
<dbReference type="KEGG" id="sgz:C0216_26085"/>
<feature type="transmembrane region" description="Helical" evidence="1">
    <location>
        <begin position="23"/>
        <end position="41"/>
    </location>
</feature>
<feature type="transmembrane region" description="Helical" evidence="1">
    <location>
        <begin position="111"/>
        <end position="131"/>
    </location>
</feature>
<dbReference type="OrthoDB" id="4350047at2"/>
<evidence type="ECO:0000313" key="3">
    <source>
        <dbReference type="Proteomes" id="UP000252004"/>
    </source>
</evidence>
<accession>A0A344U6E4</accession>